<keyword evidence="5" id="KW-0472">Membrane</keyword>
<evidence type="ECO:0000256" key="1">
    <source>
        <dbReference type="ARBA" id="ARBA00004479"/>
    </source>
</evidence>
<evidence type="ECO:0000256" key="2">
    <source>
        <dbReference type="ARBA" id="ARBA00022692"/>
    </source>
</evidence>
<reference evidence="7 8" key="1">
    <citation type="submission" date="2019-12" db="EMBL/GenBank/DDBJ databases">
        <authorList>
            <person name="Alioto T."/>
            <person name="Alioto T."/>
            <person name="Gomez Garrido J."/>
        </authorList>
    </citation>
    <scope>NUCLEOTIDE SEQUENCE [LARGE SCALE GENOMIC DNA]</scope>
</reference>
<name>A0A8S0SEV3_OLEEU</name>
<keyword evidence="3" id="KW-0732">Signal</keyword>
<feature type="non-terminal residue" evidence="7">
    <location>
        <position position="114"/>
    </location>
</feature>
<dbReference type="PANTHER" id="PTHR48063:SF35">
    <property type="entry name" value="RECEPTOR-LIKE PROTEIN 12"/>
    <property type="match status" value="1"/>
</dbReference>
<keyword evidence="8" id="KW-1185">Reference proteome</keyword>
<sequence length="114" mass="13272">MGIKLQVTLAMIVLSLLNGWYCLGYWEEERVTLLHLKANMNFPNRVDEIRIDCCQWQGVECSNTTKRVIHLSLDSVRDWKLGDWYFNASLFLPFQELRNLSLSKNPLVGLIDNV</sequence>
<comment type="subcellular location">
    <subcellularLocation>
        <location evidence="1">Membrane</location>
        <topology evidence="1">Single-pass type I membrane protein</topology>
    </subcellularLocation>
</comment>
<evidence type="ECO:0000256" key="4">
    <source>
        <dbReference type="ARBA" id="ARBA00022989"/>
    </source>
</evidence>
<evidence type="ECO:0008006" key="9">
    <source>
        <dbReference type="Google" id="ProtNLM"/>
    </source>
</evidence>
<dbReference type="Gene3D" id="3.80.10.10">
    <property type="entry name" value="Ribonuclease Inhibitor"/>
    <property type="match status" value="1"/>
</dbReference>
<evidence type="ECO:0000256" key="3">
    <source>
        <dbReference type="ARBA" id="ARBA00022729"/>
    </source>
</evidence>
<accession>A0A8S0SEV3</accession>
<dbReference type="EMBL" id="CACTIH010004173">
    <property type="protein sequence ID" value="CAA2989928.1"/>
    <property type="molecule type" value="Genomic_DNA"/>
</dbReference>
<dbReference type="Gramene" id="OE9A057588T1">
    <property type="protein sequence ID" value="OE9A057588C1"/>
    <property type="gene ID" value="OE9A057588"/>
</dbReference>
<evidence type="ECO:0000313" key="8">
    <source>
        <dbReference type="Proteomes" id="UP000594638"/>
    </source>
</evidence>
<dbReference type="SUPFAM" id="SSF52058">
    <property type="entry name" value="L domain-like"/>
    <property type="match status" value="1"/>
</dbReference>
<dbReference type="InterPro" id="IPR032675">
    <property type="entry name" value="LRR_dom_sf"/>
</dbReference>
<comment type="caution">
    <text evidence="7">The sequence shown here is derived from an EMBL/GenBank/DDBJ whole genome shotgun (WGS) entry which is preliminary data.</text>
</comment>
<evidence type="ECO:0000313" key="7">
    <source>
        <dbReference type="EMBL" id="CAA2989928.1"/>
    </source>
</evidence>
<dbReference type="Proteomes" id="UP000594638">
    <property type="component" value="Unassembled WGS sequence"/>
</dbReference>
<evidence type="ECO:0000256" key="6">
    <source>
        <dbReference type="ARBA" id="ARBA00023180"/>
    </source>
</evidence>
<gene>
    <name evidence="7" type="ORF">OLEA9_A057588</name>
</gene>
<protein>
    <recommendedName>
        <fullName evidence="9">Leucine-rich repeat-containing N-terminal plant-type domain-containing protein</fullName>
    </recommendedName>
</protein>
<keyword evidence="2" id="KW-0812">Transmembrane</keyword>
<dbReference type="InterPro" id="IPR046956">
    <property type="entry name" value="RLP23-like"/>
</dbReference>
<dbReference type="OrthoDB" id="905148at2759"/>
<dbReference type="GO" id="GO:0016020">
    <property type="term" value="C:membrane"/>
    <property type="evidence" value="ECO:0007669"/>
    <property type="project" value="UniProtKB-SubCell"/>
</dbReference>
<organism evidence="7 8">
    <name type="scientific">Olea europaea subsp. europaea</name>
    <dbReference type="NCBI Taxonomy" id="158383"/>
    <lineage>
        <taxon>Eukaryota</taxon>
        <taxon>Viridiplantae</taxon>
        <taxon>Streptophyta</taxon>
        <taxon>Embryophyta</taxon>
        <taxon>Tracheophyta</taxon>
        <taxon>Spermatophyta</taxon>
        <taxon>Magnoliopsida</taxon>
        <taxon>eudicotyledons</taxon>
        <taxon>Gunneridae</taxon>
        <taxon>Pentapetalae</taxon>
        <taxon>asterids</taxon>
        <taxon>lamiids</taxon>
        <taxon>Lamiales</taxon>
        <taxon>Oleaceae</taxon>
        <taxon>Oleeae</taxon>
        <taxon>Olea</taxon>
    </lineage>
</organism>
<evidence type="ECO:0000256" key="5">
    <source>
        <dbReference type="ARBA" id="ARBA00023136"/>
    </source>
</evidence>
<keyword evidence="4" id="KW-1133">Transmembrane helix</keyword>
<dbReference type="PANTHER" id="PTHR48063">
    <property type="entry name" value="LRR RECEPTOR-LIKE KINASE"/>
    <property type="match status" value="1"/>
</dbReference>
<dbReference type="AlphaFoldDB" id="A0A8S0SEV3"/>
<keyword evidence="6" id="KW-0325">Glycoprotein</keyword>
<proteinExistence type="predicted"/>